<evidence type="ECO:0000256" key="5">
    <source>
        <dbReference type="ARBA" id="ARBA00022912"/>
    </source>
</evidence>
<comment type="similarity">
    <text evidence="2 9">Belongs to the SSU72 phosphatase family.</text>
</comment>
<dbReference type="GO" id="GO:0004722">
    <property type="term" value="F:protein serine/threonine phosphatase activity"/>
    <property type="evidence" value="ECO:0007669"/>
    <property type="project" value="UniProtKB-UniRule"/>
</dbReference>
<evidence type="ECO:0000256" key="8">
    <source>
        <dbReference type="ARBA" id="ARBA00048336"/>
    </source>
</evidence>
<accession>A0ABD3SRC7</accession>
<evidence type="ECO:0000313" key="11">
    <source>
        <dbReference type="Proteomes" id="UP001530377"/>
    </source>
</evidence>
<keyword evidence="5 9" id="KW-0904">Protein phosphatase</keyword>
<sequence>MRISKSTTLISHSCRSVEYYLPRMRVESYGTGTQVRLPGKSAMEPRIFKFGTPYSEMYRSLAATPEDEAFFLHNGVLQLCKRGSAVKRWQDTPTKDVQKHDIVIAFEERIYDAVVDDLQTREPTEDFRAIHVICLDTKDNPHEAELQGRVALELCWILEQAEDLDLEAPELVEQFQEEQMSHTQIKVLHQICYL</sequence>
<keyword evidence="4 9" id="KW-0378">Hydrolase</keyword>
<comment type="caution">
    <text evidence="10">The sequence shown here is derived from an EMBL/GenBank/DDBJ whole genome shotgun (WGS) entry which is preliminary data.</text>
</comment>
<evidence type="ECO:0000256" key="3">
    <source>
        <dbReference type="ARBA" id="ARBA00022664"/>
    </source>
</evidence>
<comment type="function">
    <text evidence="9">Protein phosphatase that catalyzes the dephosphorylation of the C-terminal domain of RNA polymerase II. Plays a role in RNA processing and termination.</text>
</comment>
<evidence type="ECO:0000256" key="9">
    <source>
        <dbReference type="RuleBase" id="RU369031"/>
    </source>
</evidence>
<comment type="catalytic activity">
    <reaction evidence="8 9">
        <text>O-phospho-L-threonyl-[protein] + H2O = L-threonyl-[protein] + phosphate</text>
        <dbReference type="Rhea" id="RHEA:47004"/>
        <dbReference type="Rhea" id="RHEA-COMP:11060"/>
        <dbReference type="Rhea" id="RHEA-COMP:11605"/>
        <dbReference type="ChEBI" id="CHEBI:15377"/>
        <dbReference type="ChEBI" id="CHEBI:30013"/>
        <dbReference type="ChEBI" id="CHEBI:43474"/>
        <dbReference type="ChEBI" id="CHEBI:61977"/>
        <dbReference type="EC" id="3.1.3.16"/>
    </reaction>
</comment>
<keyword evidence="6 9" id="KW-0539">Nucleus</keyword>
<dbReference type="GO" id="GO:0006397">
    <property type="term" value="P:mRNA processing"/>
    <property type="evidence" value="ECO:0007669"/>
    <property type="project" value="UniProtKB-KW"/>
</dbReference>
<evidence type="ECO:0000256" key="1">
    <source>
        <dbReference type="ARBA" id="ARBA00004123"/>
    </source>
</evidence>
<dbReference type="GO" id="GO:0005634">
    <property type="term" value="C:nucleus"/>
    <property type="evidence" value="ECO:0007669"/>
    <property type="project" value="UniProtKB-SubCell"/>
</dbReference>
<protein>
    <recommendedName>
        <fullName evidence="9">RNA polymerase II subunit A C-terminal domain phosphatase SSU72</fullName>
        <shortName evidence="9">CTD phosphatase SSU72</shortName>
        <ecNumber evidence="9">3.1.3.16</ecNumber>
    </recommendedName>
</protein>
<gene>
    <name evidence="10" type="ORF">ACHAXA_006714</name>
</gene>
<dbReference type="InterPro" id="IPR006811">
    <property type="entry name" value="RNA_pol_II_suA"/>
</dbReference>
<evidence type="ECO:0000256" key="6">
    <source>
        <dbReference type="ARBA" id="ARBA00023242"/>
    </source>
</evidence>
<dbReference type="PANTHER" id="PTHR20383">
    <property type="entry name" value="RNA POLYMERASE II SUBUNIT A C-TERMINAL DOMAIN PHOSPHATASE"/>
    <property type="match status" value="1"/>
</dbReference>
<name>A0ABD3SRC7_9STRA</name>
<comment type="catalytic activity">
    <reaction evidence="7 9">
        <text>O-phospho-L-seryl-[protein] + H2O = L-seryl-[protein] + phosphate</text>
        <dbReference type="Rhea" id="RHEA:20629"/>
        <dbReference type="Rhea" id="RHEA-COMP:9863"/>
        <dbReference type="Rhea" id="RHEA-COMP:11604"/>
        <dbReference type="ChEBI" id="CHEBI:15377"/>
        <dbReference type="ChEBI" id="CHEBI:29999"/>
        <dbReference type="ChEBI" id="CHEBI:43474"/>
        <dbReference type="ChEBI" id="CHEBI:83421"/>
        <dbReference type="EC" id="3.1.3.16"/>
    </reaction>
</comment>
<proteinExistence type="inferred from homology"/>
<reference evidence="10 11" key="1">
    <citation type="submission" date="2024-10" db="EMBL/GenBank/DDBJ databases">
        <title>Updated reference genomes for cyclostephanoid diatoms.</title>
        <authorList>
            <person name="Roberts W.R."/>
            <person name="Alverson A.J."/>
        </authorList>
    </citation>
    <scope>NUCLEOTIDE SEQUENCE [LARGE SCALE GENOMIC DNA]</scope>
    <source>
        <strain evidence="10 11">AJA228-03</strain>
    </source>
</reference>
<dbReference type="EMBL" id="JALLPB020000007">
    <property type="protein sequence ID" value="KAL3827159.1"/>
    <property type="molecule type" value="Genomic_DNA"/>
</dbReference>
<evidence type="ECO:0000256" key="7">
    <source>
        <dbReference type="ARBA" id="ARBA00047761"/>
    </source>
</evidence>
<evidence type="ECO:0000256" key="4">
    <source>
        <dbReference type="ARBA" id="ARBA00022801"/>
    </source>
</evidence>
<keyword evidence="11" id="KW-1185">Reference proteome</keyword>
<dbReference type="AlphaFoldDB" id="A0ABD3SRC7"/>
<comment type="subcellular location">
    <subcellularLocation>
        <location evidence="1 9">Nucleus</location>
    </subcellularLocation>
</comment>
<dbReference type="Gene3D" id="3.40.50.2300">
    <property type="match status" value="1"/>
</dbReference>
<dbReference type="Pfam" id="PF04722">
    <property type="entry name" value="Ssu72"/>
    <property type="match status" value="1"/>
</dbReference>
<organism evidence="10 11">
    <name type="scientific">Cyclostephanos tholiformis</name>
    <dbReference type="NCBI Taxonomy" id="382380"/>
    <lineage>
        <taxon>Eukaryota</taxon>
        <taxon>Sar</taxon>
        <taxon>Stramenopiles</taxon>
        <taxon>Ochrophyta</taxon>
        <taxon>Bacillariophyta</taxon>
        <taxon>Coscinodiscophyceae</taxon>
        <taxon>Thalassiosirophycidae</taxon>
        <taxon>Stephanodiscales</taxon>
        <taxon>Stephanodiscaceae</taxon>
        <taxon>Cyclostephanos</taxon>
    </lineage>
</organism>
<dbReference type="EC" id="3.1.3.16" evidence="9"/>
<keyword evidence="3 9" id="KW-0507">mRNA processing</keyword>
<evidence type="ECO:0000256" key="2">
    <source>
        <dbReference type="ARBA" id="ARBA00008978"/>
    </source>
</evidence>
<evidence type="ECO:0000313" key="10">
    <source>
        <dbReference type="EMBL" id="KAL3827159.1"/>
    </source>
</evidence>
<dbReference type="Proteomes" id="UP001530377">
    <property type="component" value="Unassembled WGS sequence"/>
</dbReference>